<dbReference type="PIRSF" id="PIRSF016897">
    <property type="entry name" value="GlpP"/>
    <property type="match status" value="1"/>
</dbReference>
<dbReference type="Pfam" id="PF04309">
    <property type="entry name" value="G3P_antiterm"/>
    <property type="match status" value="1"/>
</dbReference>
<reference evidence="3" key="1">
    <citation type="journal article" date="2019" name="Int. J. Syst. Evol. Microbiol.">
        <title>The Global Catalogue of Microorganisms (GCM) 10K type strain sequencing project: providing services to taxonomists for standard genome sequencing and annotation.</title>
        <authorList>
            <consortium name="The Broad Institute Genomics Platform"/>
            <consortium name="The Broad Institute Genome Sequencing Center for Infectious Disease"/>
            <person name="Wu L."/>
            <person name="Ma J."/>
        </authorList>
    </citation>
    <scope>NUCLEOTIDE SEQUENCE [LARGE SCALE GENOMIC DNA]</scope>
    <source>
        <strain evidence="3">IBRC-M 10703</strain>
    </source>
</reference>
<accession>A0ABV8GY70</accession>
<dbReference type="RefSeq" id="WP_379496325.1">
    <property type="nucleotide sequence ID" value="NZ_JBHSAO010000006.1"/>
</dbReference>
<dbReference type="InterPro" id="IPR006699">
    <property type="entry name" value="GlpP"/>
</dbReference>
<proteinExistence type="predicted"/>
<keyword evidence="1" id="KW-0804">Transcription</keyword>
<organism evidence="2 3">
    <name type="scientific">Oceanobacillus longus</name>
    <dbReference type="NCBI Taxonomy" id="930120"/>
    <lineage>
        <taxon>Bacteria</taxon>
        <taxon>Bacillati</taxon>
        <taxon>Bacillota</taxon>
        <taxon>Bacilli</taxon>
        <taxon>Bacillales</taxon>
        <taxon>Bacillaceae</taxon>
        <taxon>Oceanobacillus</taxon>
    </lineage>
</organism>
<gene>
    <name evidence="2" type="ORF">ACFOUV_08480</name>
</gene>
<evidence type="ECO:0000313" key="3">
    <source>
        <dbReference type="Proteomes" id="UP001595772"/>
    </source>
</evidence>
<dbReference type="InterPro" id="IPR013785">
    <property type="entry name" value="Aldolase_TIM"/>
</dbReference>
<dbReference type="Proteomes" id="UP001595772">
    <property type="component" value="Unassembled WGS sequence"/>
</dbReference>
<keyword evidence="1" id="KW-0319">Glycerol metabolism</keyword>
<dbReference type="PANTHER" id="PTHR35787:SF1">
    <property type="entry name" value="GLYCEROL UPTAKE OPERON ANTITERMINATOR REGULATORY PROTEIN"/>
    <property type="match status" value="1"/>
</dbReference>
<dbReference type="PANTHER" id="PTHR35787">
    <property type="entry name" value="GLYCEROL UPTAKE OPERON ANTITERMINATOR REGULATORY PROTEIN"/>
    <property type="match status" value="1"/>
</dbReference>
<evidence type="ECO:0000313" key="2">
    <source>
        <dbReference type="EMBL" id="MFC4023826.1"/>
    </source>
</evidence>
<keyword evidence="1" id="KW-0805">Transcription regulation</keyword>
<dbReference type="EMBL" id="JBHSAO010000006">
    <property type="protein sequence ID" value="MFC4023826.1"/>
    <property type="molecule type" value="Genomic_DNA"/>
</dbReference>
<protein>
    <recommendedName>
        <fullName evidence="1">Glycerol uptake operon antiterminator regulatory protein</fullName>
    </recommendedName>
</protein>
<keyword evidence="1" id="KW-0694">RNA-binding</keyword>
<dbReference type="SUPFAM" id="SSF110391">
    <property type="entry name" value="GlpP-like"/>
    <property type="match status" value="1"/>
</dbReference>
<comment type="function">
    <text evidence="1">Regulates expression of the glpD operon. In the presence of glycerol 3-phosphate (G3P) causes antitermination of transcription of glpD at the inverted repeat of the leader region to enhance its transcription. Binds and stabilizes glpD leader mRNA.</text>
</comment>
<sequence>MDIPSGILPAIRKMKDFDKALETSHDSIVILESRLVQIKSLVEYARKANKKVLIHFDLIQGLKSDEFGMEFLIREVNPDGILSTRGNVINLAKKKKLLAIQRIFLLDSLALDHNLKLIEKIKPDCIEVLPGLMPTIIEQIGQQTTIPIIAGGLIKSEEEVEAAIQAGAVAVSTSNKNLWSF</sequence>
<evidence type="ECO:0000256" key="1">
    <source>
        <dbReference type="PIRNR" id="PIRNR016897"/>
    </source>
</evidence>
<name>A0ABV8GY70_9BACI</name>
<dbReference type="Gene3D" id="3.20.20.70">
    <property type="entry name" value="Aldolase class I"/>
    <property type="match status" value="1"/>
</dbReference>
<comment type="caution">
    <text evidence="2">The sequence shown here is derived from an EMBL/GenBank/DDBJ whole genome shotgun (WGS) entry which is preliminary data.</text>
</comment>
<keyword evidence="3" id="KW-1185">Reference proteome</keyword>